<evidence type="ECO:0000256" key="5">
    <source>
        <dbReference type="ARBA" id="ARBA00023136"/>
    </source>
</evidence>
<evidence type="ECO:0000256" key="3">
    <source>
        <dbReference type="ARBA" id="ARBA00022692"/>
    </source>
</evidence>
<gene>
    <name evidence="9" type="ORF">FB473_000401</name>
</gene>
<dbReference type="InterPro" id="IPR027379">
    <property type="entry name" value="CLS_N"/>
</dbReference>
<evidence type="ECO:0000313" key="10">
    <source>
        <dbReference type="Proteomes" id="UP000749311"/>
    </source>
</evidence>
<evidence type="ECO:0000256" key="2">
    <source>
        <dbReference type="ARBA" id="ARBA00022475"/>
    </source>
</evidence>
<evidence type="ECO:0000256" key="1">
    <source>
        <dbReference type="ARBA" id="ARBA00004651"/>
    </source>
</evidence>
<dbReference type="Proteomes" id="UP000749311">
    <property type="component" value="Unassembled WGS sequence"/>
</dbReference>
<evidence type="ECO:0000256" key="6">
    <source>
        <dbReference type="SAM" id="MobiDB-lite"/>
    </source>
</evidence>
<reference evidence="9 10" key="1">
    <citation type="submission" date="2020-02" db="EMBL/GenBank/DDBJ databases">
        <title>Sequencing the genomes of 1000 actinobacteria strains.</title>
        <authorList>
            <person name="Klenk H.-P."/>
        </authorList>
    </citation>
    <scope>NUCLEOTIDE SEQUENCE [LARGE SCALE GENOMIC DNA]</scope>
    <source>
        <strain evidence="9 10">DSM 19609</strain>
    </source>
</reference>
<dbReference type="RefSeq" id="WP_167164354.1">
    <property type="nucleotide sequence ID" value="NZ_BAAAOO010000017.1"/>
</dbReference>
<protein>
    <submittedName>
        <fullName evidence="9">Drug/metabolite transporter (DMT)-like permease</fullName>
    </submittedName>
</protein>
<feature type="domain" description="Cardiolipin synthase N-terminal" evidence="8">
    <location>
        <begin position="12"/>
        <end position="57"/>
    </location>
</feature>
<feature type="region of interest" description="Disordered" evidence="6">
    <location>
        <begin position="62"/>
        <end position="85"/>
    </location>
</feature>
<keyword evidence="4 7" id="KW-1133">Transmembrane helix</keyword>
<evidence type="ECO:0000259" key="8">
    <source>
        <dbReference type="Pfam" id="PF13396"/>
    </source>
</evidence>
<dbReference type="EMBL" id="JAAMOZ010000001">
    <property type="protein sequence ID" value="NIH55756.1"/>
    <property type="molecule type" value="Genomic_DNA"/>
</dbReference>
<sequence length="85" mass="9454">MGRVLPIIVLIALTVYCTVEVAQARTLDVRYMPKWLWAVVVIGIPLVGPLAWLLFGRPLSRPQHPSGAARPTAPPDDDPDFLRRL</sequence>
<organism evidence="9 10">
    <name type="scientific">Brooklawnia cerclae</name>
    <dbReference type="NCBI Taxonomy" id="349934"/>
    <lineage>
        <taxon>Bacteria</taxon>
        <taxon>Bacillati</taxon>
        <taxon>Actinomycetota</taxon>
        <taxon>Actinomycetes</taxon>
        <taxon>Propionibacteriales</taxon>
        <taxon>Propionibacteriaceae</taxon>
        <taxon>Brooklawnia</taxon>
    </lineage>
</organism>
<evidence type="ECO:0000313" key="9">
    <source>
        <dbReference type="EMBL" id="NIH55756.1"/>
    </source>
</evidence>
<dbReference type="Pfam" id="PF13396">
    <property type="entry name" value="PLDc_N"/>
    <property type="match status" value="1"/>
</dbReference>
<evidence type="ECO:0000256" key="7">
    <source>
        <dbReference type="SAM" id="Phobius"/>
    </source>
</evidence>
<accession>A0ABX0SCR3</accession>
<feature type="transmembrane region" description="Helical" evidence="7">
    <location>
        <begin position="34"/>
        <end position="55"/>
    </location>
</feature>
<comment type="caution">
    <text evidence="9">The sequence shown here is derived from an EMBL/GenBank/DDBJ whole genome shotgun (WGS) entry which is preliminary data.</text>
</comment>
<keyword evidence="5 7" id="KW-0472">Membrane</keyword>
<name>A0ABX0SCR3_9ACTN</name>
<comment type="subcellular location">
    <subcellularLocation>
        <location evidence="1">Cell membrane</location>
        <topology evidence="1">Multi-pass membrane protein</topology>
    </subcellularLocation>
</comment>
<keyword evidence="3 7" id="KW-0812">Transmembrane</keyword>
<keyword evidence="10" id="KW-1185">Reference proteome</keyword>
<evidence type="ECO:0000256" key="4">
    <source>
        <dbReference type="ARBA" id="ARBA00022989"/>
    </source>
</evidence>
<proteinExistence type="predicted"/>
<keyword evidence="2" id="KW-1003">Cell membrane</keyword>